<accession>A0AAE0WTL7</accession>
<dbReference type="PROSITE" id="PS51380">
    <property type="entry name" value="EXS"/>
    <property type="match status" value="1"/>
</dbReference>
<feature type="transmembrane region" description="Helical" evidence="5">
    <location>
        <begin position="25"/>
        <end position="44"/>
    </location>
</feature>
<keyword evidence="4 5" id="KW-0472">Membrane</keyword>
<dbReference type="Pfam" id="PF03124">
    <property type="entry name" value="EXS"/>
    <property type="match status" value="1"/>
</dbReference>
<evidence type="ECO:0000256" key="5">
    <source>
        <dbReference type="SAM" id="Phobius"/>
    </source>
</evidence>
<gene>
    <name evidence="7" type="primary">ERD1</name>
    <name evidence="7" type="ORF">LTR78_002379</name>
</gene>
<proteinExistence type="predicted"/>
<feature type="transmembrane region" description="Helical" evidence="5">
    <location>
        <begin position="65"/>
        <end position="85"/>
    </location>
</feature>
<dbReference type="Proteomes" id="UP001274830">
    <property type="component" value="Unassembled WGS sequence"/>
</dbReference>
<protein>
    <submittedName>
        <fullName evidence="7">Protein-ER retention protein</fullName>
    </submittedName>
</protein>
<dbReference type="GeneID" id="89961311"/>
<sequence length="379" mass="43709">MADLDTEPISYLDPYLPLFPLPVRLSSLVILGIWLYGINLRIFHDMNLDTATLLSYPTSPNHRSVFRLAAILSLILGISTATFWTVTGLGDVDLAQYYLVLPNITLLLILLLVFVLPNRILWPKQIWPTGRTRLRHTLLRIGIGGLAPEGSGRFGDILLADALTSYARPITEIYLSFRLLFTSADLPITAKGKVNREVHPWFLLLLFSWPFLIRMRQCHIANQPANLLKYATSIAVLAMSMIYSQDPSDPWAAWGLPVAAVVNTCYSFYWDVAHDWDLNLFFMEEYPRPSYPIGLRQRLLFSTWKYYAIIALDLVLRFMWTVRFLAPHFNGTEHGIFVVEVLEIVRRFLWTFFRVEAEQLRKLKEPSDTTEMEEQHMID</sequence>
<evidence type="ECO:0000256" key="4">
    <source>
        <dbReference type="ARBA" id="ARBA00023136"/>
    </source>
</evidence>
<dbReference type="PANTHER" id="PTHR10783">
    <property type="entry name" value="XENOTROPIC AND POLYTROPIC RETROVIRUS RECEPTOR 1-RELATED"/>
    <property type="match status" value="1"/>
</dbReference>
<comment type="caution">
    <text evidence="7">The sequence shown here is derived from an EMBL/GenBank/DDBJ whole genome shotgun (WGS) entry which is preliminary data.</text>
</comment>
<keyword evidence="3 5" id="KW-1133">Transmembrane helix</keyword>
<dbReference type="EMBL" id="JAUTXT010000006">
    <property type="protein sequence ID" value="KAK3677529.1"/>
    <property type="molecule type" value="Genomic_DNA"/>
</dbReference>
<evidence type="ECO:0000313" key="7">
    <source>
        <dbReference type="EMBL" id="KAK3677529.1"/>
    </source>
</evidence>
<evidence type="ECO:0000313" key="8">
    <source>
        <dbReference type="Proteomes" id="UP001274830"/>
    </source>
</evidence>
<evidence type="ECO:0000259" key="6">
    <source>
        <dbReference type="PROSITE" id="PS51380"/>
    </source>
</evidence>
<dbReference type="RefSeq" id="XP_064695408.1">
    <property type="nucleotide sequence ID" value="XM_064836775.1"/>
</dbReference>
<feature type="domain" description="EXS" evidence="6">
    <location>
        <begin position="184"/>
        <end position="379"/>
    </location>
</feature>
<name>A0AAE0WTL7_9PEZI</name>
<evidence type="ECO:0000256" key="2">
    <source>
        <dbReference type="ARBA" id="ARBA00022692"/>
    </source>
</evidence>
<keyword evidence="8" id="KW-1185">Reference proteome</keyword>
<dbReference type="InterPro" id="IPR004342">
    <property type="entry name" value="EXS_C"/>
</dbReference>
<dbReference type="GO" id="GO:0005737">
    <property type="term" value="C:cytoplasm"/>
    <property type="evidence" value="ECO:0007669"/>
    <property type="project" value="TreeGrafter"/>
</dbReference>
<dbReference type="AlphaFoldDB" id="A0AAE0WTL7"/>
<feature type="transmembrane region" description="Helical" evidence="5">
    <location>
        <begin position="97"/>
        <end position="116"/>
    </location>
</feature>
<comment type="subcellular location">
    <subcellularLocation>
        <location evidence="1">Membrane</location>
        <topology evidence="1">Multi-pass membrane protein</topology>
    </subcellularLocation>
</comment>
<reference evidence="7" key="1">
    <citation type="submission" date="2023-07" db="EMBL/GenBank/DDBJ databases">
        <title>Black Yeasts Isolated from many extreme environments.</title>
        <authorList>
            <person name="Coleine C."/>
            <person name="Stajich J.E."/>
            <person name="Selbmann L."/>
        </authorList>
    </citation>
    <scope>NUCLEOTIDE SEQUENCE</scope>
    <source>
        <strain evidence="7">CCFEE 5485</strain>
    </source>
</reference>
<dbReference type="GO" id="GO:0016020">
    <property type="term" value="C:membrane"/>
    <property type="evidence" value="ECO:0007669"/>
    <property type="project" value="UniProtKB-SubCell"/>
</dbReference>
<evidence type="ECO:0000256" key="3">
    <source>
        <dbReference type="ARBA" id="ARBA00022989"/>
    </source>
</evidence>
<organism evidence="7 8">
    <name type="scientific">Recurvomyces mirabilis</name>
    <dbReference type="NCBI Taxonomy" id="574656"/>
    <lineage>
        <taxon>Eukaryota</taxon>
        <taxon>Fungi</taxon>
        <taxon>Dikarya</taxon>
        <taxon>Ascomycota</taxon>
        <taxon>Pezizomycotina</taxon>
        <taxon>Dothideomycetes</taxon>
        <taxon>Dothideomycetidae</taxon>
        <taxon>Mycosphaerellales</taxon>
        <taxon>Teratosphaeriaceae</taxon>
        <taxon>Recurvomyces</taxon>
    </lineage>
</organism>
<dbReference type="PANTHER" id="PTHR10783:SF46">
    <property type="entry name" value="PROTEIN ERD1 HOMOLOG 2"/>
    <property type="match status" value="1"/>
</dbReference>
<evidence type="ECO:0000256" key="1">
    <source>
        <dbReference type="ARBA" id="ARBA00004141"/>
    </source>
</evidence>
<keyword evidence="2 5" id="KW-0812">Transmembrane</keyword>